<dbReference type="AlphaFoldDB" id="A0A7W3J3P0"/>
<organism evidence="2 3">
    <name type="scientific">Nocardioides ginsengisegetis</name>
    <dbReference type="NCBI Taxonomy" id="661491"/>
    <lineage>
        <taxon>Bacteria</taxon>
        <taxon>Bacillati</taxon>
        <taxon>Actinomycetota</taxon>
        <taxon>Actinomycetes</taxon>
        <taxon>Propionibacteriales</taxon>
        <taxon>Nocardioidaceae</taxon>
        <taxon>Nocardioides</taxon>
    </lineage>
</organism>
<feature type="signal peptide" evidence="1">
    <location>
        <begin position="1"/>
        <end position="25"/>
    </location>
</feature>
<proteinExistence type="predicted"/>
<dbReference type="EMBL" id="JACGXA010000001">
    <property type="protein sequence ID" value="MBA8805554.1"/>
    <property type="molecule type" value="Genomic_DNA"/>
</dbReference>
<reference evidence="2 3" key="1">
    <citation type="submission" date="2020-07" db="EMBL/GenBank/DDBJ databases">
        <title>Sequencing the genomes of 1000 actinobacteria strains.</title>
        <authorList>
            <person name="Klenk H.-P."/>
        </authorList>
    </citation>
    <scope>NUCLEOTIDE SEQUENCE [LARGE SCALE GENOMIC DNA]</scope>
    <source>
        <strain evidence="2 3">DSM 21349</strain>
    </source>
</reference>
<protein>
    <submittedName>
        <fullName evidence="2">Uncharacterized protein</fullName>
    </submittedName>
</protein>
<keyword evidence="1" id="KW-0732">Signal</keyword>
<dbReference type="RefSeq" id="WP_182541269.1">
    <property type="nucleotide sequence ID" value="NZ_JACGXA010000001.1"/>
</dbReference>
<dbReference type="Proteomes" id="UP000580910">
    <property type="component" value="Unassembled WGS sequence"/>
</dbReference>
<keyword evidence="3" id="KW-1185">Reference proteome</keyword>
<gene>
    <name evidence="2" type="ORF">FB382_003845</name>
</gene>
<sequence>MIKPRHLLVPAVTAALVLTAGGAFAGQKSATDAAGDAPATADITRVTLTNGDKTFTVRVKLHKASAERTHVVATLTPATEGAATYVVRTVDSGQGKKVGATLETTAADATEATAVDCAGIKAAVSSGRNGQVHVRVPQSCFGDDAGDFTVDVVTVTGAGDVSDGTDDPIEVEQG</sequence>
<evidence type="ECO:0000313" key="2">
    <source>
        <dbReference type="EMBL" id="MBA8805554.1"/>
    </source>
</evidence>
<evidence type="ECO:0000313" key="3">
    <source>
        <dbReference type="Proteomes" id="UP000580910"/>
    </source>
</evidence>
<accession>A0A7W3J3P0</accession>
<comment type="caution">
    <text evidence="2">The sequence shown here is derived from an EMBL/GenBank/DDBJ whole genome shotgun (WGS) entry which is preliminary data.</text>
</comment>
<evidence type="ECO:0000256" key="1">
    <source>
        <dbReference type="SAM" id="SignalP"/>
    </source>
</evidence>
<feature type="chain" id="PRO_5030602077" evidence="1">
    <location>
        <begin position="26"/>
        <end position="174"/>
    </location>
</feature>
<name>A0A7W3J3P0_9ACTN</name>